<keyword evidence="3 5" id="KW-0326">Glycosidase</keyword>
<evidence type="ECO:0000313" key="10">
    <source>
        <dbReference type="EMBL" id="KAK1800735.1"/>
    </source>
</evidence>
<evidence type="ECO:0000256" key="6">
    <source>
        <dbReference type="RuleBase" id="RU003679"/>
    </source>
</evidence>
<dbReference type="PANTHER" id="PTHR23421">
    <property type="entry name" value="BETA-GALACTOSIDASE RELATED"/>
    <property type="match status" value="1"/>
</dbReference>
<feature type="non-terminal residue" evidence="10">
    <location>
        <position position="1"/>
    </location>
</feature>
<feature type="domain" description="Beta-galactosidase galactose-binding" evidence="9">
    <location>
        <begin position="574"/>
        <end position="633"/>
    </location>
</feature>
<dbReference type="InterPro" id="IPR031330">
    <property type="entry name" value="Gly_Hdrlase_35_cat"/>
</dbReference>
<evidence type="ECO:0000256" key="5">
    <source>
        <dbReference type="RuleBase" id="RU000675"/>
    </source>
</evidence>
<comment type="similarity">
    <text evidence="1 6">Belongs to the glycosyl hydrolase 35 family.</text>
</comment>
<dbReference type="Gene3D" id="2.60.120.260">
    <property type="entry name" value="Galactose-binding domain-like"/>
    <property type="match status" value="2"/>
</dbReference>
<sequence length="662" mass="74725">TDGFSKCKKLSQKTLYYSPFKYLWCNNLPSDQSLVWYSLFFMGYVRNFVVTIAVTSSFSGQTGKMKINRREGLSVNSSQFALGGEPFRILGGSLHYFRVPRAYWRDRMMKMKACGINTLTTQVPWNLHEPKRGDFQFHGGLDLETFLLQAADVGLWVILRPGPYICSELDLGGLPSWLLRDSTMRLRSMYSGFTVAVDAFFDKLIPKVVPLQFKKGGPVIAVQVENEYGSFATDISYMTFLKEALQSRGISELLLTSDNHKGLKDGGVSGVLRTLNLRKLNFDDINYLEAVQPNSPILVMEYWTGSFDGWGDLHHIFPAEDMLSAVREILRRGMSINLHMFHGGTNFGFVSGALTSPSYKPLITSYDYDAPLSERGDYTPKYHLLRDLFSRYSGEPLPAMPALRRNEGYEEAIMYQHLSLWDALPFTPEPFKSQAPINMENFPVNNGNGQAYGYALYETTITNGGFLRSGSSIQDRALVFVNRSFIGIFNYKTVELAVPDGKEERTLSLLVENCGRVHFSKAMDSQRKGIVGDILLNSLPLTDFVIYSLDMTQSFIDSLYRAPWKTLPNKPSFPGFFQGRLFVDGYPSDTFLKLPGWTKGVLFINGQNLGRYWDIGPQQSLYLPGPSLNSGINQVIVFEEEDSDFKVQFEDTPDLGMTVDIQ</sequence>
<evidence type="ECO:0000259" key="7">
    <source>
        <dbReference type="Pfam" id="PF01301"/>
    </source>
</evidence>
<evidence type="ECO:0000259" key="8">
    <source>
        <dbReference type="Pfam" id="PF21317"/>
    </source>
</evidence>
<dbReference type="Gene3D" id="3.20.20.80">
    <property type="entry name" value="Glycosidases"/>
    <property type="match status" value="1"/>
</dbReference>
<dbReference type="InterPro" id="IPR048913">
    <property type="entry name" value="BetaGal_gal-bd"/>
</dbReference>
<dbReference type="EC" id="3.2.1.23" evidence="5"/>
<evidence type="ECO:0000256" key="1">
    <source>
        <dbReference type="ARBA" id="ARBA00009809"/>
    </source>
</evidence>
<dbReference type="InterPro" id="IPR026283">
    <property type="entry name" value="B-gal_1-like"/>
</dbReference>
<comment type="catalytic activity">
    <reaction evidence="5">
        <text>Hydrolysis of terminal non-reducing beta-D-galactose residues in beta-D-galactosides.</text>
        <dbReference type="EC" id="3.2.1.23"/>
    </reaction>
</comment>
<dbReference type="Proteomes" id="UP001239994">
    <property type="component" value="Unassembled WGS sequence"/>
</dbReference>
<dbReference type="InterPro" id="IPR048912">
    <property type="entry name" value="BetaGal1-like_ABD1"/>
</dbReference>
<evidence type="ECO:0000256" key="3">
    <source>
        <dbReference type="ARBA" id="ARBA00023295"/>
    </source>
</evidence>
<organism evidence="10 11">
    <name type="scientific">Electrophorus voltai</name>
    <dbReference type="NCBI Taxonomy" id="2609070"/>
    <lineage>
        <taxon>Eukaryota</taxon>
        <taxon>Metazoa</taxon>
        <taxon>Chordata</taxon>
        <taxon>Craniata</taxon>
        <taxon>Vertebrata</taxon>
        <taxon>Euteleostomi</taxon>
        <taxon>Actinopterygii</taxon>
        <taxon>Neopterygii</taxon>
        <taxon>Teleostei</taxon>
        <taxon>Ostariophysi</taxon>
        <taxon>Gymnotiformes</taxon>
        <taxon>Gymnotoidei</taxon>
        <taxon>Gymnotidae</taxon>
        <taxon>Electrophorus</taxon>
    </lineage>
</organism>
<dbReference type="PRINTS" id="PR00742">
    <property type="entry name" value="GLHYDRLASE35"/>
</dbReference>
<dbReference type="SUPFAM" id="SSF51445">
    <property type="entry name" value="(Trans)glycosidases"/>
    <property type="match status" value="1"/>
</dbReference>
<dbReference type="Pfam" id="PF21467">
    <property type="entry name" value="BetaGal_gal-bd"/>
    <property type="match status" value="1"/>
</dbReference>
<dbReference type="EMBL" id="JAROKS010000010">
    <property type="protein sequence ID" value="KAK1800735.1"/>
    <property type="molecule type" value="Genomic_DNA"/>
</dbReference>
<dbReference type="InterPro" id="IPR001944">
    <property type="entry name" value="Glycoside_Hdrlase_35"/>
</dbReference>
<keyword evidence="11" id="KW-1185">Reference proteome</keyword>
<dbReference type="InterPro" id="IPR017853">
    <property type="entry name" value="GH"/>
</dbReference>
<keyword evidence="2 5" id="KW-0378">Hydrolase</keyword>
<name>A0AAD8ZNL8_9TELE</name>
<dbReference type="SUPFAM" id="SSF49785">
    <property type="entry name" value="Galactose-binding domain-like"/>
    <property type="match status" value="1"/>
</dbReference>
<dbReference type="FunFam" id="2.60.120.260:FF:000049">
    <property type="entry name" value="Beta-galactosidase"/>
    <property type="match status" value="1"/>
</dbReference>
<evidence type="ECO:0000256" key="2">
    <source>
        <dbReference type="ARBA" id="ARBA00022801"/>
    </source>
</evidence>
<evidence type="ECO:0000313" key="11">
    <source>
        <dbReference type="Proteomes" id="UP001239994"/>
    </source>
</evidence>
<dbReference type="Pfam" id="PF21317">
    <property type="entry name" value="BetaGal_ABD_1"/>
    <property type="match status" value="1"/>
</dbReference>
<feature type="domain" description="Glycoside hydrolase 35 catalytic" evidence="7">
    <location>
        <begin position="79"/>
        <end position="391"/>
    </location>
</feature>
<proteinExistence type="inferred from homology"/>
<gene>
    <name evidence="10" type="ORF">P4O66_005932</name>
</gene>
<feature type="domain" description="Beta-galactosidase 1-like first all-beta" evidence="8">
    <location>
        <begin position="449"/>
        <end position="550"/>
    </location>
</feature>
<dbReference type="AlphaFoldDB" id="A0AAD8ZNL8"/>
<dbReference type="PIRSF" id="PIRSF006336">
    <property type="entry name" value="B-gal"/>
    <property type="match status" value="1"/>
</dbReference>
<feature type="active site" description="Proton donor" evidence="4">
    <location>
        <position position="227"/>
    </location>
</feature>
<dbReference type="Pfam" id="PF01301">
    <property type="entry name" value="Glyco_hydro_35"/>
    <property type="match status" value="1"/>
</dbReference>
<dbReference type="GO" id="GO:0004565">
    <property type="term" value="F:beta-galactosidase activity"/>
    <property type="evidence" value="ECO:0007669"/>
    <property type="project" value="UniProtKB-EC"/>
</dbReference>
<protein>
    <recommendedName>
        <fullName evidence="5">Beta-galactosidase</fullName>
        <ecNumber evidence="5">3.2.1.23</ecNumber>
    </recommendedName>
</protein>
<dbReference type="InterPro" id="IPR008979">
    <property type="entry name" value="Galactose-bd-like_sf"/>
</dbReference>
<dbReference type="FunFam" id="3.20.20.80:FF:000036">
    <property type="entry name" value="Beta-galactosidase"/>
    <property type="match status" value="1"/>
</dbReference>
<feature type="active site" description="Nucleophile" evidence="4">
    <location>
        <position position="301"/>
    </location>
</feature>
<dbReference type="InterPro" id="IPR019801">
    <property type="entry name" value="Glyco_hydro_35_CS"/>
</dbReference>
<accession>A0AAD8ZNL8</accession>
<reference evidence="10" key="1">
    <citation type="submission" date="2023-03" db="EMBL/GenBank/DDBJ databases">
        <title>Electrophorus voltai genome.</title>
        <authorList>
            <person name="Bian C."/>
        </authorList>
    </citation>
    <scope>NUCLEOTIDE SEQUENCE</scope>
    <source>
        <strain evidence="10">CB-2022</strain>
        <tissue evidence="10">Muscle</tissue>
    </source>
</reference>
<comment type="caution">
    <text evidence="10">The sequence shown here is derived from an EMBL/GenBank/DDBJ whole genome shotgun (WGS) entry which is preliminary data.</text>
</comment>
<dbReference type="GO" id="GO:0005975">
    <property type="term" value="P:carbohydrate metabolic process"/>
    <property type="evidence" value="ECO:0007669"/>
    <property type="project" value="InterPro"/>
</dbReference>
<evidence type="ECO:0000259" key="9">
    <source>
        <dbReference type="Pfam" id="PF21467"/>
    </source>
</evidence>
<dbReference type="PROSITE" id="PS01182">
    <property type="entry name" value="GLYCOSYL_HYDROL_F35"/>
    <property type="match status" value="1"/>
</dbReference>
<evidence type="ECO:0000256" key="4">
    <source>
        <dbReference type="PIRSR" id="PIRSR006336-1"/>
    </source>
</evidence>